<feature type="chain" id="PRO_5045810578" evidence="2">
    <location>
        <begin position="28"/>
        <end position="338"/>
    </location>
</feature>
<dbReference type="SUPFAM" id="SSF159774">
    <property type="entry name" value="YerB-like"/>
    <property type="match status" value="1"/>
</dbReference>
<feature type="signal peptide" evidence="2">
    <location>
        <begin position="1"/>
        <end position="27"/>
    </location>
</feature>
<evidence type="ECO:0000256" key="2">
    <source>
        <dbReference type="SAM" id="SignalP"/>
    </source>
</evidence>
<dbReference type="InterPro" id="IPR035328">
    <property type="entry name" value="DUF3048_C"/>
</dbReference>
<dbReference type="EMBL" id="JBHSNS010000001">
    <property type="protein sequence ID" value="MFC5727809.1"/>
    <property type="molecule type" value="Genomic_DNA"/>
</dbReference>
<keyword evidence="2" id="KW-0732">Signal</keyword>
<feature type="domain" description="DUF3048" evidence="3">
    <location>
        <begin position="50"/>
        <end position="188"/>
    </location>
</feature>
<reference evidence="6" key="1">
    <citation type="journal article" date="2019" name="Int. J. Syst. Evol. Microbiol.">
        <title>The Global Catalogue of Microorganisms (GCM) 10K type strain sequencing project: providing services to taxonomists for standard genome sequencing and annotation.</title>
        <authorList>
            <consortium name="The Broad Institute Genomics Platform"/>
            <consortium name="The Broad Institute Genome Sequencing Center for Infectious Disease"/>
            <person name="Wu L."/>
            <person name="Ma J."/>
        </authorList>
    </citation>
    <scope>NUCLEOTIDE SEQUENCE [LARGE SCALE GENOMIC DNA]</scope>
    <source>
        <strain evidence="6">YIM 94188</strain>
    </source>
</reference>
<accession>A0ABW0ZEZ6</accession>
<keyword evidence="6" id="KW-1185">Reference proteome</keyword>
<dbReference type="Proteomes" id="UP001596072">
    <property type="component" value="Unassembled WGS sequence"/>
</dbReference>
<evidence type="ECO:0000313" key="5">
    <source>
        <dbReference type="EMBL" id="MFC5727809.1"/>
    </source>
</evidence>
<feature type="domain" description="DUF3048" evidence="4">
    <location>
        <begin position="222"/>
        <end position="322"/>
    </location>
</feature>
<evidence type="ECO:0000256" key="1">
    <source>
        <dbReference type="SAM" id="MobiDB-lite"/>
    </source>
</evidence>
<evidence type="ECO:0000313" key="6">
    <source>
        <dbReference type="Proteomes" id="UP001596072"/>
    </source>
</evidence>
<dbReference type="Pfam" id="PF11258">
    <property type="entry name" value="DUF3048"/>
    <property type="match status" value="1"/>
</dbReference>
<dbReference type="Pfam" id="PF17479">
    <property type="entry name" value="DUF3048_C"/>
    <property type="match status" value="1"/>
</dbReference>
<dbReference type="InterPro" id="IPR023158">
    <property type="entry name" value="YerB-like_sf"/>
</dbReference>
<dbReference type="RefSeq" id="WP_168798411.1">
    <property type="nucleotide sequence ID" value="NZ_JBHSNS010000001.1"/>
</dbReference>
<name>A0ABW0ZEZ6_9ACTN</name>
<feature type="region of interest" description="Disordered" evidence="1">
    <location>
        <begin position="28"/>
        <end position="59"/>
    </location>
</feature>
<organism evidence="5 6">
    <name type="scientific">Nocardioides vastitatis</name>
    <dbReference type="NCBI Taxonomy" id="2568655"/>
    <lineage>
        <taxon>Bacteria</taxon>
        <taxon>Bacillati</taxon>
        <taxon>Actinomycetota</taxon>
        <taxon>Actinomycetes</taxon>
        <taxon>Propionibacteriales</taxon>
        <taxon>Nocardioidaceae</taxon>
        <taxon>Nocardioides</taxon>
    </lineage>
</organism>
<proteinExistence type="predicted"/>
<sequence length="338" mass="35553">MSFSKRSALPAALVALSLLLAGCGDDAAESKSADETSEAPAPEEPATWPLTGLPAAEGESVEQDHPVLVAKIDNSQSSAPQLGLGQADLVVEELVEGGTTRLAAFFYSQVPTDVGPVRSMRASDIGIVSPVDATVVTSGAAQVTIDRIKRASIPFFGEGSPGFYRKDGRYAPYNLFTDLSKVAAETEDGTDERPADYLPWGTVEDLPEGIPARTLSADFGNHTTNWAFQGGKYVNKNSYAAKGDRFQADSVLVLRVKVVDAGYTDPGGNFVPESKFEGKGTAQLFHGGKVIEGSWSKDKLSSAIALSTPEGELKVPAGKVWVELVPVDGNNGSVAFGK</sequence>
<protein>
    <submittedName>
        <fullName evidence="5">DUF3048 domain-containing protein</fullName>
    </submittedName>
</protein>
<gene>
    <name evidence="5" type="ORF">ACFPQB_02685</name>
</gene>
<comment type="caution">
    <text evidence="5">The sequence shown here is derived from an EMBL/GenBank/DDBJ whole genome shotgun (WGS) entry which is preliminary data.</text>
</comment>
<dbReference type="Gene3D" id="3.50.90.10">
    <property type="entry name" value="YerB-like"/>
    <property type="match status" value="1"/>
</dbReference>
<evidence type="ECO:0000259" key="3">
    <source>
        <dbReference type="Pfam" id="PF11258"/>
    </source>
</evidence>
<evidence type="ECO:0000259" key="4">
    <source>
        <dbReference type="Pfam" id="PF17479"/>
    </source>
</evidence>
<dbReference type="PROSITE" id="PS51257">
    <property type="entry name" value="PROKAR_LIPOPROTEIN"/>
    <property type="match status" value="1"/>
</dbReference>
<dbReference type="InterPro" id="IPR021416">
    <property type="entry name" value="DUF3048_N"/>
</dbReference>